<name>A0A5A7Q627_STRAF</name>
<dbReference type="Proteomes" id="UP000325081">
    <property type="component" value="Unassembled WGS sequence"/>
</dbReference>
<dbReference type="GO" id="GO:0004812">
    <property type="term" value="F:aminoacyl-tRNA ligase activity"/>
    <property type="evidence" value="ECO:0007669"/>
    <property type="project" value="UniProtKB-KW"/>
</dbReference>
<dbReference type="AlphaFoldDB" id="A0A5A7Q627"/>
<keyword evidence="2" id="KW-0436">Ligase</keyword>
<comment type="caution">
    <text evidence="2">The sequence shown here is derived from an EMBL/GenBank/DDBJ whole genome shotgun (WGS) entry which is preliminary data.</text>
</comment>
<proteinExistence type="predicted"/>
<keyword evidence="3" id="KW-1185">Reference proteome</keyword>
<evidence type="ECO:0000313" key="2">
    <source>
        <dbReference type="EMBL" id="GER39481.1"/>
    </source>
</evidence>
<feature type="compositionally biased region" description="Polar residues" evidence="1">
    <location>
        <begin position="9"/>
        <end position="20"/>
    </location>
</feature>
<dbReference type="EMBL" id="BKCP01005672">
    <property type="protein sequence ID" value="GER39481.1"/>
    <property type="molecule type" value="Genomic_DNA"/>
</dbReference>
<keyword evidence="2" id="KW-0030">Aminoacyl-tRNA synthetase</keyword>
<organism evidence="2 3">
    <name type="scientific">Striga asiatica</name>
    <name type="common">Asiatic witchweed</name>
    <name type="synonym">Buchnera asiatica</name>
    <dbReference type="NCBI Taxonomy" id="4170"/>
    <lineage>
        <taxon>Eukaryota</taxon>
        <taxon>Viridiplantae</taxon>
        <taxon>Streptophyta</taxon>
        <taxon>Embryophyta</taxon>
        <taxon>Tracheophyta</taxon>
        <taxon>Spermatophyta</taxon>
        <taxon>Magnoliopsida</taxon>
        <taxon>eudicotyledons</taxon>
        <taxon>Gunneridae</taxon>
        <taxon>Pentapetalae</taxon>
        <taxon>asterids</taxon>
        <taxon>lamiids</taxon>
        <taxon>Lamiales</taxon>
        <taxon>Orobanchaceae</taxon>
        <taxon>Buchnereae</taxon>
        <taxon>Striga</taxon>
    </lineage>
</organism>
<evidence type="ECO:0000256" key="1">
    <source>
        <dbReference type="SAM" id="MobiDB-lite"/>
    </source>
</evidence>
<accession>A0A5A7Q627</accession>
<protein>
    <submittedName>
        <fullName evidence="2">Phenylalanyl-tRNA synthetase beta chain</fullName>
    </submittedName>
</protein>
<reference evidence="3" key="1">
    <citation type="journal article" date="2019" name="Curr. Biol.">
        <title>Genome Sequence of Striga asiatica Provides Insight into the Evolution of Plant Parasitism.</title>
        <authorList>
            <person name="Yoshida S."/>
            <person name="Kim S."/>
            <person name="Wafula E.K."/>
            <person name="Tanskanen J."/>
            <person name="Kim Y.M."/>
            <person name="Honaas L."/>
            <person name="Yang Z."/>
            <person name="Spallek T."/>
            <person name="Conn C.E."/>
            <person name="Ichihashi Y."/>
            <person name="Cheong K."/>
            <person name="Cui S."/>
            <person name="Der J.P."/>
            <person name="Gundlach H."/>
            <person name="Jiao Y."/>
            <person name="Hori C."/>
            <person name="Ishida J.K."/>
            <person name="Kasahara H."/>
            <person name="Kiba T."/>
            <person name="Kim M.S."/>
            <person name="Koo N."/>
            <person name="Laohavisit A."/>
            <person name="Lee Y.H."/>
            <person name="Lumba S."/>
            <person name="McCourt P."/>
            <person name="Mortimer J.C."/>
            <person name="Mutuku J.M."/>
            <person name="Nomura T."/>
            <person name="Sasaki-Sekimoto Y."/>
            <person name="Seto Y."/>
            <person name="Wang Y."/>
            <person name="Wakatake T."/>
            <person name="Sakakibara H."/>
            <person name="Demura T."/>
            <person name="Yamaguchi S."/>
            <person name="Yoneyama K."/>
            <person name="Manabe R.I."/>
            <person name="Nelson D.C."/>
            <person name="Schulman A.H."/>
            <person name="Timko M.P."/>
            <person name="dePamphilis C.W."/>
            <person name="Choi D."/>
            <person name="Shirasu K."/>
        </authorList>
    </citation>
    <scope>NUCLEOTIDE SEQUENCE [LARGE SCALE GENOMIC DNA]</scope>
    <source>
        <strain evidence="3">cv. UVA1</strain>
    </source>
</reference>
<evidence type="ECO:0000313" key="3">
    <source>
        <dbReference type="Proteomes" id="UP000325081"/>
    </source>
</evidence>
<sequence length="105" mass="10638">MGATAAVTPATTNDCNSSEQGPPLPVGKKSEGPIAAPTSRRCVAAAERTETGSRGLLGCVSALAGNGFDLAAGVSSSPLEALVLLEIANWSHTQYAGERLTNRGR</sequence>
<feature type="region of interest" description="Disordered" evidence="1">
    <location>
        <begin position="1"/>
        <end position="37"/>
    </location>
</feature>
<feature type="non-terminal residue" evidence="2">
    <location>
        <position position="105"/>
    </location>
</feature>
<gene>
    <name evidence="2" type="ORF">STAS_16101</name>
</gene>